<sequence length="535" mass="60417">MAVLELLFLFSFLLTIPLLLRPVFVSKSETLLPPSPLALPIIGHFYLLGPLLHRSFYKLSLQFGPLFSLRFGSVPCIVVTSPEIAKEFLKTHELSFISRAQTIAIERLTYNYSTPGFAPYGPYYKLIKKLSVNEFLSNRNVSNFASIRTQEYLSLLRLLAKKAESGEAINLTEELPRNFNNVIAKMMLGNSKGSSAEGRDEEARLVAREVTRIFGEFNLSDFVWFCKKLDLQGFGKRIENTHRRYDALMEKVISEREELRKKNMKNGGGNVEEEMVLKDFLDVLLDLLEKGSGEIEGVKFTRVHIKALIMGFFTAGTDATAILMEWALAELINHPKVLKKVREEIDQAVGNKRLLVESDGPNLPYIQAVIKEACRLHPPVSVVTRKCVEKCKFGKYVIPENTMLFVNVWGIGRDPKYWENPLDFQPERFLSPPLSGGRDGTSALDVRGQHFELLPFGSGRRICPGVNLVMQMLPSLLGAMVQCFDWKVIGPQQKKMNGNDLILEMDERPGMTTPRAHDLVCIPVARLNLLDVLDP</sequence>
<proteinExistence type="inferred from homology"/>
<dbReference type="Gramene" id="mRNA:MD03G0084300">
    <property type="protein sequence ID" value="mRNA:MD03G0084300"/>
    <property type="gene ID" value="MD03G0084300"/>
</dbReference>
<dbReference type="SUPFAM" id="SSF48264">
    <property type="entry name" value="Cytochrome P450"/>
    <property type="match status" value="1"/>
</dbReference>
<evidence type="ECO:0000313" key="14">
    <source>
        <dbReference type="EMBL" id="RXI04451.1"/>
    </source>
</evidence>
<evidence type="ECO:0000256" key="8">
    <source>
        <dbReference type="ARBA" id="ARBA00023002"/>
    </source>
</evidence>
<comment type="cofactor">
    <cofactor evidence="1 12">
        <name>heme</name>
        <dbReference type="ChEBI" id="CHEBI:30413"/>
    </cofactor>
</comment>
<accession>A0A498KAH0</accession>
<dbReference type="OrthoDB" id="1103324at2759"/>
<dbReference type="AlphaFoldDB" id="A0A498KAH0"/>
<dbReference type="GO" id="GO:0020037">
    <property type="term" value="F:heme binding"/>
    <property type="evidence" value="ECO:0007669"/>
    <property type="project" value="InterPro"/>
</dbReference>
<keyword evidence="10 13" id="KW-0503">Monooxygenase</keyword>
<comment type="caution">
    <text evidence="14">The sequence shown here is derived from an EMBL/GenBank/DDBJ whole genome shotgun (WGS) entry which is preliminary data.</text>
</comment>
<evidence type="ECO:0000256" key="4">
    <source>
        <dbReference type="ARBA" id="ARBA00022617"/>
    </source>
</evidence>
<dbReference type="InterPro" id="IPR001128">
    <property type="entry name" value="Cyt_P450"/>
</dbReference>
<dbReference type="InterPro" id="IPR017972">
    <property type="entry name" value="Cyt_P450_CS"/>
</dbReference>
<dbReference type="GO" id="GO:0005506">
    <property type="term" value="F:iron ion binding"/>
    <property type="evidence" value="ECO:0007669"/>
    <property type="project" value="InterPro"/>
</dbReference>
<dbReference type="GO" id="GO:0016705">
    <property type="term" value="F:oxidoreductase activity, acting on paired donors, with incorporation or reduction of molecular oxygen"/>
    <property type="evidence" value="ECO:0007669"/>
    <property type="project" value="InterPro"/>
</dbReference>
<keyword evidence="4 12" id="KW-0349">Heme</keyword>
<dbReference type="STRING" id="3750.A0A498KAH0"/>
<evidence type="ECO:0000313" key="15">
    <source>
        <dbReference type="Proteomes" id="UP000290289"/>
    </source>
</evidence>
<evidence type="ECO:0000256" key="11">
    <source>
        <dbReference type="ARBA" id="ARBA00023136"/>
    </source>
</evidence>
<name>A0A498KAH0_MALDO</name>
<evidence type="ECO:0000256" key="1">
    <source>
        <dbReference type="ARBA" id="ARBA00001971"/>
    </source>
</evidence>
<keyword evidence="5" id="KW-0812">Transmembrane</keyword>
<evidence type="ECO:0000256" key="13">
    <source>
        <dbReference type="RuleBase" id="RU000461"/>
    </source>
</evidence>
<dbReference type="Proteomes" id="UP000290289">
    <property type="component" value="Chromosome 3"/>
</dbReference>
<dbReference type="PRINTS" id="PR00463">
    <property type="entry name" value="EP450I"/>
</dbReference>
<evidence type="ECO:0000256" key="7">
    <source>
        <dbReference type="ARBA" id="ARBA00022989"/>
    </source>
</evidence>
<dbReference type="GO" id="GO:0004497">
    <property type="term" value="F:monooxygenase activity"/>
    <property type="evidence" value="ECO:0007669"/>
    <property type="project" value="UniProtKB-KW"/>
</dbReference>
<evidence type="ECO:0000256" key="2">
    <source>
        <dbReference type="ARBA" id="ARBA00004167"/>
    </source>
</evidence>
<dbReference type="PRINTS" id="PR00385">
    <property type="entry name" value="P450"/>
</dbReference>
<dbReference type="GO" id="GO:0016020">
    <property type="term" value="C:membrane"/>
    <property type="evidence" value="ECO:0007669"/>
    <property type="project" value="UniProtKB-SubCell"/>
</dbReference>
<gene>
    <name evidence="14" type="ORF">DVH24_038725</name>
</gene>
<dbReference type="PANTHER" id="PTHR47944:SF17">
    <property type="entry name" value="3,9-DIHYDROXYPTEROCARPAN 6A-MONOOXYGENASE"/>
    <property type="match status" value="1"/>
</dbReference>
<keyword evidence="7" id="KW-1133">Transmembrane helix</keyword>
<keyword evidence="9 12" id="KW-0408">Iron</keyword>
<dbReference type="Pfam" id="PF00067">
    <property type="entry name" value="p450"/>
    <property type="match status" value="1"/>
</dbReference>
<comment type="similarity">
    <text evidence="3 13">Belongs to the cytochrome P450 family.</text>
</comment>
<evidence type="ECO:0000256" key="10">
    <source>
        <dbReference type="ARBA" id="ARBA00023033"/>
    </source>
</evidence>
<evidence type="ECO:0000256" key="12">
    <source>
        <dbReference type="PIRSR" id="PIRSR602401-1"/>
    </source>
</evidence>
<dbReference type="SMR" id="A0A498KAH0"/>
<dbReference type="InterPro" id="IPR002401">
    <property type="entry name" value="Cyt_P450_E_grp-I"/>
</dbReference>
<dbReference type="PROSITE" id="PS00086">
    <property type="entry name" value="CYTOCHROME_P450"/>
    <property type="match status" value="1"/>
</dbReference>
<evidence type="ECO:0000256" key="5">
    <source>
        <dbReference type="ARBA" id="ARBA00022692"/>
    </source>
</evidence>
<keyword evidence="15" id="KW-1185">Reference proteome</keyword>
<feature type="binding site" description="axial binding residue" evidence="12">
    <location>
        <position position="463"/>
    </location>
    <ligand>
        <name>heme</name>
        <dbReference type="ChEBI" id="CHEBI:30413"/>
    </ligand>
    <ligandPart>
        <name>Fe</name>
        <dbReference type="ChEBI" id="CHEBI:18248"/>
    </ligandPart>
</feature>
<evidence type="ECO:0000256" key="9">
    <source>
        <dbReference type="ARBA" id="ARBA00023004"/>
    </source>
</evidence>
<comment type="subcellular location">
    <subcellularLocation>
        <location evidence="2">Membrane</location>
        <topology evidence="2">Single-pass membrane protein</topology>
    </subcellularLocation>
</comment>
<evidence type="ECO:0000256" key="3">
    <source>
        <dbReference type="ARBA" id="ARBA00010617"/>
    </source>
</evidence>
<dbReference type="EMBL" id="RDQH01000329">
    <property type="protein sequence ID" value="RXI04451.1"/>
    <property type="molecule type" value="Genomic_DNA"/>
</dbReference>
<keyword evidence="11" id="KW-0472">Membrane</keyword>
<keyword evidence="8 13" id="KW-0560">Oxidoreductase</keyword>
<dbReference type="PANTHER" id="PTHR47944">
    <property type="entry name" value="CYTOCHROME P450 98A9"/>
    <property type="match status" value="1"/>
</dbReference>
<keyword evidence="6 12" id="KW-0479">Metal-binding</keyword>
<organism evidence="14 15">
    <name type="scientific">Malus domestica</name>
    <name type="common">Apple</name>
    <name type="synonym">Pyrus malus</name>
    <dbReference type="NCBI Taxonomy" id="3750"/>
    <lineage>
        <taxon>Eukaryota</taxon>
        <taxon>Viridiplantae</taxon>
        <taxon>Streptophyta</taxon>
        <taxon>Embryophyta</taxon>
        <taxon>Tracheophyta</taxon>
        <taxon>Spermatophyta</taxon>
        <taxon>Magnoliopsida</taxon>
        <taxon>eudicotyledons</taxon>
        <taxon>Gunneridae</taxon>
        <taxon>Pentapetalae</taxon>
        <taxon>rosids</taxon>
        <taxon>fabids</taxon>
        <taxon>Rosales</taxon>
        <taxon>Rosaceae</taxon>
        <taxon>Amygdaloideae</taxon>
        <taxon>Maleae</taxon>
        <taxon>Malus</taxon>
    </lineage>
</organism>
<dbReference type="Gene3D" id="1.10.630.10">
    <property type="entry name" value="Cytochrome P450"/>
    <property type="match status" value="1"/>
</dbReference>
<protein>
    <submittedName>
        <fullName evidence="14">Uncharacterized protein</fullName>
    </submittedName>
</protein>
<dbReference type="InterPro" id="IPR036396">
    <property type="entry name" value="Cyt_P450_sf"/>
</dbReference>
<reference evidence="14 15" key="1">
    <citation type="submission" date="2018-10" db="EMBL/GenBank/DDBJ databases">
        <title>A high-quality apple genome assembly.</title>
        <authorList>
            <person name="Hu J."/>
        </authorList>
    </citation>
    <scope>NUCLEOTIDE SEQUENCE [LARGE SCALE GENOMIC DNA]</scope>
    <source>
        <strain evidence="15">cv. HFTH1</strain>
        <tissue evidence="14">Young leaf</tissue>
    </source>
</reference>
<evidence type="ECO:0000256" key="6">
    <source>
        <dbReference type="ARBA" id="ARBA00022723"/>
    </source>
</evidence>